<keyword evidence="2" id="KW-0677">Repeat</keyword>
<dbReference type="Proteomes" id="UP000187209">
    <property type="component" value="Unassembled WGS sequence"/>
</dbReference>
<dbReference type="InterPro" id="IPR039790">
    <property type="entry name" value="CHRD1"/>
</dbReference>
<evidence type="ECO:0000256" key="1">
    <source>
        <dbReference type="ARBA" id="ARBA00022723"/>
    </source>
</evidence>
<protein>
    <recommendedName>
        <fullName evidence="4">CHORD domain-containing protein</fullName>
    </recommendedName>
</protein>
<name>A0A1R2C066_9CILI</name>
<dbReference type="PANTHER" id="PTHR46983">
    <property type="entry name" value="CYSTEINE AND HISTIDINE-RICH DOMAIN-CONTAINING PROTEIN 1"/>
    <property type="match status" value="1"/>
</dbReference>
<dbReference type="OrthoDB" id="10261079at2759"/>
<gene>
    <name evidence="5" type="ORF">SteCoe_16877</name>
</gene>
<reference evidence="5 6" key="1">
    <citation type="submission" date="2016-11" db="EMBL/GenBank/DDBJ databases">
        <title>The macronuclear genome of Stentor coeruleus: a giant cell with tiny introns.</title>
        <authorList>
            <person name="Slabodnick M."/>
            <person name="Ruby J.G."/>
            <person name="Reiff S.B."/>
            <person name="Swart E.C."/>
            <person name="Gosai S."/>
            <person name="Prabakaran S."/>
            <person name="Witkowska E."/>
            <person name="Larue G.E."/>
            <person name="Fisher S."/>
            <person name="Freeman R.M."/>
            <person name="Gunawardena J."/>
            <person name="Chu W."/>
            <person name="Stover N.A."/>
            <person name="Gregory B.D."/>
            <person name="Nowacki M."/>
            <person name="Derisi J."/>
            <person name="Roy S.W."/>
            <person name="Marshall W.F."/>
            <person name="Sood P."/>
        </authorList>
    </citation>
    <scope>NUCLEOTIDE SEQUENCE [LARGE SCALE GENOMIC DNA]</scope>
    <source>
        <strain evidence="5">WM001</strain>
    </source>
</reference>
<evidence type="ECO:0000259" key="4">
    <source>
        <dbReference type="PROSITE" id="PS51401"/>
    </source>
</evidence>
<evidence type="ECO:0000313" key="5">
    <source>
        <dbReference type="EMBL" id="OMJ82404.1"/>
    </source>
</evidence>
<organism evidence="5 6">
    <name type="scientific">Stentor coeruleus</name>
    <dbReference type="NCBI Taxonomy" id="5963"/>
    <lineage>
        <taxon>Eukaryota</taxon>
        <taxon>Sar</taxon>
        <taxon>Alveolata</taxon>
        <taxon>Ciliophora</taxon>
        <taxon>Postciliodesmatophora</taxon>
        <taxon>Heterotrichea</taxon>
        <taxon>Heterotrichida</taxon>
        <taxon>Stentoridae</taxon>
        <taxon>Stentor</taxon>
    </lineage>
</organism>
<feature type="domain" description="CHORD" evidence="4">
    <location>
        <begin position="132"/>
        <end position="191"/>
    </location>
</feature>
<keyword evidence="6" id="KW-1185">Reference proteome</keyword>
<accession>A0A1R2C066</accession>
<evidence type="ECO:0000256" key="3">
    <source>
        <dbReference type="ARBA" id="ARBA00022833"/>
    </source>
</evidence>
<dbReference type="PANTHER" id="PTHR46983:SF3">
    <property type="entry name" value="CHPADIPLOID STATE MAINTENANCE PROTEIN CHPA"/>
    <property type="match status" value="1"/>
</dbReference>
<dbReference type="GO" id="GO:0046872">
    <property type="term" value="F:metal ion binding"/>
    <property type="evidence" value="ECO:0007669"/>
    <property type="project" value="UniProtKB-KW"/>
</dbReference>
<evidence type="ECO:0000313" key="6">
    <source>
        <dbReference type="Proteomes" id="UP000187209"/>
    </source>
</evidence>
<dbReference type="Pfam" id="PF04968">
    <property type="entry name" value="CHORD"/>
    <property type="match status" value="2"/>
</dbReference>
<evidence type="ECO:0000256" key="2">
    <source>
        <dbReference type="ARBA" id="ARBA00022737"/>
    </source>
</evidence>
<comment type="caution">
    <text evidence="5">The sequence shown here is derived from an EMBL/GenBank/DDBJ whole genome shotgun (WGS) entry which is preliminary data.</text>
</comment>
<dbReference type="Gene3D" id="4.10.1130.20">
    <property type="match status" value="2"/>
</dbReference>
<keyword evidence="1" id="KW-0479">Metal-binding</keyword>
<feature type="domain" description="CHORD" evidence="4">
    <location>
        <begin position="6"/>
        <end position="65"/>
    </location>
</feature>
<dbReference type="PROSITE" id="PS51401">
    <property type="entry name" value="CHORD"/>
    <property type="match status" value="2"/>
</dbReference>
<dbReference type="AlphaFoldDB" id="A0A1R2C066"/>
<proteinExistence type="predicted"/>
<keyword evidence="3" id="KW-0862">Zinc</keyword>
<dbReference type="EMBL" id="MPUH01000341">
    <property type="protein sequence ID" value="OMJ82404.1"/>
    <property type="molecule type" value="Genomic_DNA"/>
</dbReference>
<sequence length="198" mass="22916">MVSKKCTNLGCQKDFLEEENTDTACMYHTGPVIFHDVKKGYSCCNVIVYDWDEFSQIPGCQRGRHTDVKRSSDFWKSSTVANAERSIQNSGVKIKTIEDLDKELEEKRKKEAEERKNEPPVICTNEAGLYICGNFGCNKPYNPNENLEEGCLYHPSGPGFHDLRKFWTCCNRQAWDWDEFSKIEPCTRGIHKPKYKKK</sequence>
<dbReference type="InterPro" id="IPR007051">
    <property type="entry name" value="CHORD_dom"/>
</dbReference>